<comment type="caution">
    <text evidence="6">The sequence shown here is derived from an EMBL/GenBank/DDBJ whole genome shotgun (WGS) entry which is preliminary data.</text>
</comment>
<dbReference type="Pfam" id="PF09339">
    <property type="entry name" value="HTH_IclR"/>
    <property type="match status" value="1"/>
</dbReference>
<dbReference type="Gene3D" id="3.30.450.40">
    <property type="match status" value="1"/>
</dbReference>
<dbReference type="InterPro" id="IPR050707">
    <property type="entry name" value="HTH_MetabolicPath_Reg"/>
</dbReference>
<dbReference type="GO" id="GO:0003700">
    <property type="term" value="F:DNA-binding transcription factor activity"/>
    <property type="evidence" value="ECO:0007669"/>
    <property type="project" value="TreeGrafter"/>
</dbReference>
<dbReference type="InterPro" id="IPR014757">
    <property type="entry name" value="Tscrpt_reg_IclR_C"/>
</dbReference>
<dbReference type="Pfam" id="PF01614">
    <property type="entry name" value="IclR_C"/>
    <property type="match status" value="1"/>
</dbReference>
<dbReference type="AlphaFoldDB" id="M5ENT8"/>
<keyword evidence="3" id="KW-0804">Transcription</keyword>
<dbReference type="GO" id="GO:0045892">
    <property type="term" value="P:negative regulation of DNA-templated transcription"/>
    <property type="evidence" value="ECO:0007669"/>
    <property type="project" value="TreeGrafter"/>
</dbReference>
<evidence type="ECO:0000259" key="5">
    <source>
        <dbReference type="PROSITE" id="PS51078"/>
    </source>
</evidence>
<reference evidence="6 7" key="1">
    <citation type="submission" date="2013-02" db="EMBL/GenBank/DDBJ databases">
        <authorList>
            <person name="Genoscope - CEA"/>
        </authorList>
    </citation>
    <scope>NUCLEOTIDE SEQUENCE [LARGE SCALE GENOMIC DNA]</scope>
    <source>
        <strain evidence="6 7">STM 2683</strain>
    </source>
</reference>
<dbReference type="InterPro" id="IPR005471">
    <property type="entry name" value="Tscrpt_reg_IclR_N"/>
</dbReference>
<dbReference type="PANTHER" id="PTHR30136">
    <property type="entry name" value="HELIX-TURN-HELIX TRANSCRIPTIONAL REGULATOR, ICLR FAMILY"/>
    <property type="match status" value="1"/>
</dbReference>
<keyword evidence="1" id="KW-0805">Transcription regulation</keyword>
<feature type="domain" description="IclR-ED" evidence="5">
    <location>
        <begin position="66"/>
        <end position="249"/>
    </location>
</feature>
<dbReference type="OrthoDB" id="6811967at2"/>
<dbReference type="SUPFAM" id="SSF55781">
    <property type="entry name" value="GAF domain-like"/>
    <property type="match status" value="1"/>
</dbReference>
<evidence type="ECO:0000259" key="4">
    <source>
        <dbReference type="PROSITE" id="PS51077"/>
    </source>
</evidence>
<sequence length="267" mass="29047">MSGPLARYVEVLEVISQSSAGLSLTDICELTGLHKATASRLLKALLDSNLVAQTHDSRRLHTAGVRLRSLVRNAISAQLAGGSFLKEMESLSKVSQLTAMLAKLSKGRVTIISLAFPDPTVPYVHPGPLERPILTCSLARAILAYQDDEYIRKVLQRETRMAIAATGSPTANRSSEKLQEVRDTGASICDEELQAGITSVAVPIQVEPYGTIGSIGLVGFTQEYNKKGSKEYIDLLRNTKTQIENKISIIGNEGELRNVVEMAWNEL</sequence>
<feature type="domain" description="HTH iclR-type" evidence="4">
    <location>
        <begin position="2"/>
        <end position="64"/>
    </location>
</feature>
<dbReference type="RefSeq" id="WP_008875307.1">
    <property type="nucleotide sequence ID" value="NZ_CAUM01000096.1"/>
</dbReference>
<dbReference type="SMART" id="SM00346">
    <property type="entry name" value="HTH_ICLR"/>
    <property type="match status" value="1"/>
</dbReference>
<proteinExistence type="predicted"/>
<keyword evidence="7" id="KW-1185">Reference proteome</keyword>
<dbReference type="Gene3D" id="1.10.10.10">
    <property type="entry name" value="Winged helix-like DNA-binding domain superfamily/Winged helix DNA-binding domain"/>
    <property type="match status" value="1"/>
</dbReference>
<evidence type="ECO:0000256" key="1">
    <source>
        <dbReference type="ARBA" id="ARBA00023015"/>
    </source>
</evidence>
<dbReference type="Proteomes" id="UP000012062">
    <property type="component" value="Unassembled WGS sequence"/>
</dbReference>
<dbReference type="GO" id="GO:0003677">
    <property type="term" value="F:DNA binding"/>
    <property type="evidence" value="ECO:0007669"/>
    <property type="project" value="UniProtKB-KW"/>
</dbReference>
<gene>
    <name evidence="6" type="ORF">MESS2_300092</name>
</gene>
<dbReference type="SUPFAM" id="SSF46785">
    <property type="entry name" value="Winged helix' DNA-binding domain"/>
    <property type="match status" value="1"/>
</dbReference>
<evidence type="ECO:0000313" key="6">
    <source>
        <dbReference type="EMBL" id="CCV06374.1"/>
    </source>
</evidence>
<dbReference type="STRING" id="1297569.MESS2_300092"/>
<dbReference type="InterPro" id="IPR036390">
    <property type="entry name" value="WH_DNA-bd_sf"/>
</dbReference>
<name>M5ENT8_9HYPH</name>
<dbReference type="InterPro" id="IPR036388">
    <property type="entry name" value="WH-like_DNA-bd_sf"/>
</dbReference>
<dbReference type="PROSITE" id="PS51077">
    <property type="entry name" value="HTH_ICLR"/>
    <property type="match status" value="1"/>
</dbReference>
<organism evidence="6 7">
    <name type="scientific">Mesorhizobium metallidurans STM 2683</name>
    <dbReference type="NCBI Taxonomy" id="1297569"/>
    <lineage>
        <taxon>Bacteria</taxon>
        <taxon>Pseudomonadati</taxon>
        <taxon>Pseudomonadota</taxon>
        <taxon>Alphaproteobacteria</taxon>
        <taxon>Hyphomicrobiales</taxon>
        <taxon>Phyllobacteriaceae</taxon>
        <taxon>Mesorhizobium</taxon>
    </lineage>
</organism>
<dbReference type="eggNOG" id="COG1414">
    <property type="taxonomic scope" value="Bacteria"/>
</dbReference>
<protein>
    <submittedName>
        <fullName evidence="6">Putative Transcriptional regulator, IclR family</fullName>
    </submittedName>
</protein>
<dbReference type="EMBL" id="CAUM01000096">
    <property type="protein sequence ID" value="CCV06374.1"/>
    <property type="molecule type" value="Genomic_DNA"/>
</dbReference>
<dbReference type="PROSITE" id="PS51078">
    <property type="entry name" value="ICLR_ED"/>
    <property type="match status" value="1"/>
</dbReference>
<dbReference type="InterPro" id="IPR029016">
    <property type="entry name" value="GAF-like_dom_sf"/>
</dbReference>
<evidence type="ECO:0000256" key="3">
    <source>
        <dbReference type="ARBA" id="ARBA00023163"/>
    </source>
</evidence>
<keyword evidence="2" id="KW-0238">DNA-binding</keyword>
<evidence type="ECO:0000256" key="2">
    <source>
        <dbReference type="ARBA" id="ARBA00023125"/>
    </source>
</evidence>
<evidence type="ECO:0000313" key="7">
    <source>
        <dbReference type="Proteomes" id="UP000012062"/>
    </source>
</evidence>
<accession>M5ENT8</accession>
<dbReference type="PANTHER" id="PTHR30136:SF35">
    <property type="entry name" value="HTH-TYPE TRANSCRIPTIONAL REGULATOR RV1719"/>
    <property type="match status" value="1"/>
</dbReference>